<comment type="caution">
    <text evidence="8">The sequence shown here is derived from an EMBL/GenBank/DDBJ whole genome shotgun (WGS) entry which is preliminary data.</text>
</comment>
<proteinExistence type="predicted"/>
<feature type="domain" description="Glutamine amidotransferase type-2" evidence="7">
    <location>
        <begin position="2"/>
        <end position="230"/>
    </location>
</feature>
<evidence type="ECO:0000313" key="8">
    <source>
        <dbReference type="EMBL" id="GEB48775.1"/>
    </source>
</evidence>
<dbReference type="GO" id="GO:0006047">
    <property type="term" value="P:UDP-N-acetylglucosamine metabolic process"/>
    <property type="evidence" value="ECO:0007669"/>
    <property type="project" value="TreeGrafter"/>
</dbReference>
<accession>A0A4Y3QTX1</accession>
<evidence type="ECO:0000313" key="9">
    <source>
        <dbReference type="Proteomes" id="UP000319210"/>
    </source>
</evidence>
<dbReference type="OrthoDB" id="4187770at2"/>
<evidence type="ECO:0000256" key="5">
    <source>
        <dbReference type="ARBA" id="ARBA00022679"/>
    </source>
</evidence>
<keyword evidence="5" id="KW-0808">Transferase</keyword>
<keyword evidence="6" id="KW-0315">Glutamine amidotransferase</keyword>
<evidence type="ECO:0000259" key="7">
    <source>
        <dbReference type="PROSITE" id="PS51278"/>
    </source>
</evidence>
<dbReference type="SUPFAM" id="SSF56235">
    <property type="entry name" value="N-terminal nucleophile aminohydrolases (Ntn hydrolases)"/>
    <property type="match status" value="1"/>
</dbReference>
<evidence type="ECO:0000256" key="2">
    <source>
        <dbReference type="ARBA" id="ARBA00012916"/>
    </source>
</evidence>
<keyword evidence="4" id="KW-0032">Aminotransferase</keyword>
<evidence type="ECO:0000256" key="1">
    <source>
        <dbReference type="ARBA" id="ARBA00001031"/>
    </source>
</evidence>
<dbReference type="Pfam" id="PF13522">
    <property type="entry name" value="GATase_6"/>
    <property type="match status" value="1"/>
</dbReference>
<dbReference type="GO" id="GO:0006487">
    <property type="term" value="P:protein N-linked glycosylation"/>
    <property type="evidence" value="ECO:0007669"/>
    <property type="project" value="TreeGrafter"/>
</dbReference>
<dbReference type="PROSITE" id="PS51278">
    <property type="entry name" value="GATASE_TYPE_2"/>
    <property type="match status" value="1"/>
</dbReference>
<dbReference type="GO" id="GO:0005829">
    <property type="term" value="C:cytosol"/>
    <property type="evidence" value="ECO:0007669"/>
    <property type="project" value="TreeGrafter"/>
</dbReference>
<dbReference type="GO" id="GO:0006002">
    <property type="term" value="P:fructose 6-phosphate metabolic process"/>
    <property type="evidence" value="ECO:0007669"/>
    <property type="project" value="TreeGrafter"/>
</dbReference>
<dbReference type="EC" id="2.6.1.16" evidence="2"/>
<dbReference type="InterPro" id="IPR017932">
    <property type="entry name" value="GATase_2_dom"/>
</dbReference>
<evidence type="ECO:0000256" key="4">
    <source>
        <dbReference type="ARBA" id="ARBA00022576"/>
    </source>
</evidence>
<protein>
    <recommendedName>
        <fullName evidence="3">Glutamine--fructose-6-phosphate aminotransferase [isomerizing]</fullName>
        <ecNumber evidence="2">2.6.1.16</ecNumber>
    </recommendedName>
</protein>
<name>A0A4Y3QTX1_STRCI</name>
<dbReference type="Proteomes" id="UP000319210">
    <property type="component" value="Unassembled WGS sequence"/>
</dbReference>
<dbReference type="PANTHER" id="PTHR10937:SF0">
    <property type="entry name" value="GLUTAMINE--FRUCTOSE-6-PHOSPHATE TRANSAMINASE (ISOMERIZING)"/>
    <property type="match status" value="1"/>
</dbReference>
<sequence>MGAIAGYVGGGPALDVVLEGLRRLDGAGEGAGFDSAGVAVVADGGIAAATRAGGLADLDKELADRPLPDARTGIGHLRRAGRGAVSDLNAHPHLDNAGRVAVVHNGTLANSAALRAELSGRGHELVSDTDTEAVAHLLAEALSSCGELAEAMRQVCRRLEGGYALVAVHADAPGVAVGACRGAPLAVGVADGDGDGEFHLASDTAAFLAHTRDVVEPDPEPGRIVEVRRGGGVSVTDLDGRAVDARVRTAGEDR</sequence>
<dbReference type="InterPro" id="IPR029055">
    <property type="entry name" value="Ntn_hydrolases_N"/>
</dbReference>
<gene>
    <name evidence="8" type="ORF">SCA03_13260</name>
</gene>
<dbReference type="EMBL" id="BJMM01000004">
    <property type="protein sequence ID" value="GEB48775.1"/>
    <property type="molecule type" value="Genomic_DNA"/>
</dbReference>
<dbReference type="PANTHER" id="PTHR10937">
    <property type="entry name" value="GLUCOSAMINE--FRUCTOSE-6-PHOSPHATE AMINOTRANSFERASE, ISOMERIZING"/>
    <property type="match status" value="1"/>
</dbReference>
<reference evidence="8 9" key="1">
    <citation type="submission" date="2019-06" db="EMBL/GenBank/DDBJ databases">
        <title>Whole genome shotgun sequence of Streptomyces cacaoi subsp. cacaoi NBRC 12748.</title>
        <authorList>
            <person name="Hosoyama A."/>
            <person name="Uohara A."/>
            <person name="Ohji S."/>
            <person name="Ichikawa N."/>
        </authorList>
    </citation>
    <scope>NUCLEOTIDE SEQUENCE [LARGE SCALE GENOMIC DNA]</scope>
    <source>
        <strain evidence="8 9">NBRC 12748</strain>
    </source>
</reference>
<comment type="catalytic activity">
    <reaction evidence="1">
        <text>D-fructose 6-phosphate + L-glutamine = D-glucosamine 6-phosphate + L-glutamate</text>
        <dbReference type="Rhea" id="RHEA:13237"/>
        <dbReference type="ChEBI" id="CHEBI:29985"/>
        <dbReference type="ChEBI" id="CHEBI:58359"/>
        <dbReference type="ChEBI" id="CHEBI:58725"/>
        <dbReference type="ChEBI" id="CHEBI:61527"/>
        <dbReference type="EC" id="2.6.1.16"/>
    </reaction>
</comment>
<dbReference type="AlphaFoldDB" id="A0A4Y3QTX1"/>
<evidence type="ECO:0000256" key="3">
    <source>
        <dbReference type="ARBA" id="ARBA00016090"/>
    </source>
</evidence>
<dbReference type="GO" id="GO:0004360">
    <property type="term" value="F:glutamine-fructose-6-phosphate transaminase (isomerizing) activity"/>
    <property type="evidence" value="ECO:0007669"/>
    <property type="project" value="UniProtKB-EC"/>
</dbReference>
<keyword evidence="9" id="KW-1185">Reference proteome</keyword>
<organism evidence="8 9">
    <name type="scientific">Streptomyces cacaoi</name>
    <dbReference type="NCBI Taxonomy" id="1898"/>
    <lineage>
        <taxon>Bacteria</taxon>
        <taxon>Bacillati</taxon>
        <taxon>Actinomycetota</taxon>
        <taxon>Actinomycetes</taxon>
        <taxon>Kitasatosporales</taxon>
        <taxon>Streptomycetaceae</taxon>
        <taxon>Streptomyces</taxon>
    </lineage>
</organism>
<evidence type="ECO:0000256" key="6">
    <source>
        <dbReference type="ARBA" id="ARBA00022962"/>
    </source>
</evidence>
<dbReference type="Gene3D" id="3.60.20.10">
    <property type="entry name" value="Glutamine Phosphoribosylpyrophosphate, subunit 1, domain 1"/>
    <property type="match status" value="1"/>
</dbReference>